<comment type="cofactor">
    <cofactor evidence="1">
        <name>Mg(2+)</name>
        <dbReference type="ChEBI" id="CHEBI:18420"/>
    </cofactor>
</comment>
<keyword evidence="8" id="KW-0479">Metal-binding</keyword>
<comment type="similarity">
    <text evidence="3">Belongs to the class-II aminoacyl-tRNA synthetase family. Phe-tRNA synthetase alpha subunit type 2 subfamily.</text>
</comment>
<dbReference type="SUPFAM" id="SSF55681">
    <property type="entry name" value="Class II aaRS and biotin synthetases"/>
    <property type="match status" value="1"/>
</dbReference>
<evidence type="ECO:0000256" key="4">
    <source>
        <dbReference type="ARBA" id="ARBA00011209"/>
    </source>
</evidence>
<dbReference type="EC" id="6.1.1.20" evidence="5"/>
<dbReference type="Proteomes" id="UP000319731">
    <property type="component" value="Unassembled WGS sequence"/>
</dbReference>
<keyword evidence="10" id="KW-0067">ATP-binding</keyword>
<dbReference type="PANTHER" id="PTHR11538">
    <property type="entry name" value="PHENYLALANYL-TRNA SYNTHETASE"/>
    <property type="match status" value="1"/>
</dbReference>
<evidence type="ECO:0000256" key="2">
    <source>
        <dbReference type="ARBA" id="ARBA00004496"/>
    </source>
</evidence>
<dbReference type="NCBIfam" id="NF003210">
    <property type="entry name" value="PRK04172.1"/>
    <property type="match status" value="1"/>
</dbReference>
<dbReference type="GO" id="GO:0005524">
    <property type="term" value="F:ATP binding"/>
    <property type="evidence" value="ECO:0007669"/>
    <property type="project" value="UniProtKB-KW"/>
</dbReference>
<keyword evidence="12" id="KW-0648">Protein biosynthesis</keyword>
<comment type="catalytic activity">
    <reaction evidence="15">
        <text>tRNA(Phe) + L-phenylalanine + ATP = L-phenylalanyl-tRNA(Phe) + AMP + diphosphate + H(+)</text>
        <dbReference type="Rhea" id="RHEA:19413"/>
        <dbReference type="Rhea" id="RHEA-COMP:9668"/>
        <dbReference type="Rhea" id="RHEA-COMP:9699"/>
        <dbReference type="ChEBI" id="CHEBI:15378"/>
        <dbReference type="ChEBI" id="CHEBI:30616"/>
        <dbReference type="ChEBI" id="CHEBI:33019"/>
        <dbReference type="ChEBI" id="CHEBI:58095"/>
        <dbReference type="ChEBI" id="CHEBI:78442"/>
        <dbReference type="ChEBI" id="CHEBI:78531"/>
        <dbReference type="ChEBI" id="CHEBI:456215"/>
        <dbReference type="EC" id="6.1.1.20"/>
    </reaction>
</comment>
<proteinExistence type="inferred from homology"/>
<evidence type="ECO:0000313" key="19">
    <source>
        <dbReference type="Proteomes" id="UP000319731"/>
    </source>
</evidence>
<keyword evidence="9" id="KW-0547">Nucleotide-binding</keyword>
<dbReference type="InterPro" id="IPR006195">
    <property type="entry name" value="aa-tRNA-synth_II"/>
</dbReference>
<evidence type="ECO:0000313" key="18">
    <source>
        <dbReference type="EMBL" id="TPX34201.1"/>
    </source>
</evidence>
<dbReference type="STRING" id="1806994.A0A507C407"/>
<dbReference type="PROSITE" id="PS50862">
    <property type="entry name" value="AA_TRNA_LIGASE_II"/>
    <property type="match status" value="1"/>
</dbReference>
<evidence type="ECO:0000256" key="3">
    <source>
        <dbReference type="ARBA" id="ARBA00006703"/>
    </source>
</evidence>
<dbReference type="Gene3D" id="3.30.930.10">
    <property type="entry name" value="Bira Bifunctional Protein, Domain 2"/>
    <property type="match status" value="1"/>
</dbReference>
<keyword evidence="13" id="KW-0030">Aminoacyl-tRNA synthetase</keyword>
<dbReference type="PANTHER" id="PTHR11538:SF40">
    <property type="entry name" value="PHENYLALANINE--TRNA LIGASE ALPHA SUBUNIT"/>
    <property type="match status" value="1"/>
</dbReference>
<evidence type="ECO:0000256" key="6">
    <source>
        <dbReference type="ARBA" id="ARBA00022490"/>
    </source>
</evidence>
<dbReference type="Gene3D" id="1.10.10.2320">
    <property type="match status" value="1"/>
</dbReference>
<dbReference type="GO" id="GO:0009328">
    <property type="term" value="C:phenylalanine-tRNA ligase complex"/>
    <property type="evidence" value="ECO:0007669"/>
    <property type="project" value="TreeGrafter"/>
</dbReference>
<evidence type="ECO:0000256" key="10">
    <source>
        <dbReference type="ARBA" id="ARBA00022840"/>
    </source>
</evidence>
<dbReference type="GeneID" id="42004329"/>
<dbReference type="InterPro" id="IPR045864">
    <property type="entry name" value="aa-tRNA-synth_II/BPL/LPL"/>
</dbReference>
<reference evidence="18 19" key="1">
    <citation type="journal article" date="2019" name="Sci. Rep.">
        <title>Comparative genomics of chytrid fungi reveal insights into the obligate biotrophic and pathogenic lifestyle of Synchytrium endobioticum.</title>
        <authorList>
            <person name="van de Vossenberg B.T.L.H."/>
            <person name="Warris S."/>
            <person name="Nguyen H.D.T."/>
            <person name="van Gent-Pelzer M.P.E."/>
            <person name="Joly D.L."/>
            <person name="van de Geest H.C."/>
            <person name="Bonants P.J.M."/>
            <person name="Smith D.S."/>
            <person name="Levesque C.A."/>
            <person name="van der Lee T.A.J."/>
        </authorList>
    </citation>
    <scope>NUCLEOTIDE SEQUENCE [LARGE SCALE GENOMIC DNA]</scope>
    <source>
        <strain evidence="18 19">JEL517</strain>
    </source>
</reference>
<dbReference type="Pfam" id="PF01409">
    <property type="entry name" value="tRNA-synt_2d"/>
    <property type="match status" value="1"/>
</dbReference>
<dbReference type="GO" id="GO:0004826">
    <property type="term" value="F:phenylalanine-tRNA ligase activity"/>
    <property type="evidence" value="ECO:0007669"/>
    <property type="project" value="UniProtKB-EC"/>
</dbReference>
<dbReference type="InterPro" id="IPR002319">
    <property type="entry name" value="Phenylalanyl-tRNA_Synthase"/>
</dbReference>
<evidence type="ECO:0000256" key="5">
    <source>
        <dbReference type="ARBA" id="ARBA00012814"/>
    </source>
</evidence>
<dbReference type="Gene3D" id="1.10.10.2330">
    <property type="match status" value="1"/>
</dbReference>
<dbReference type="EMBL" id="QEAO01000015">
    <property type="protein sequence ID" value="TPX34201.1"/>
    <property type="molecule type" value="Genomic_DNA"/>
</dbReference>
<feature type="domain" description="Aminoacyl-transfer RNA synthetases class-II family profile" evidence="17">
    <location>
        <begin position="228"/>
        <end position="490"/>
    </location>
</feature>
<evidence type="ECO:0000256" key="9">
    <source>
        <dbReference type="ARBA" id="ARBA00022741"/>
    </source>
</evidence>
<dbReference type="GO" id="GO:0006432">
    <property type="term" value="P:phenylalanyl-tRNA aminoacylation"/>
    <property type="evidence" value="ECO:0007669"/>
    <property type="project" value="InterPro"/>
</dbReference>
<keyword evidence="11" id="KW-0460">Magnesium</keyword>
<dbReference type="Pfam" id="PF18553">
    <property type="entry name" value="PheRS_DBD3"/>
    <property type="match status" value="1"/>
</dbReference>
<evidence type="ECO:0000256" key="12">
    <source>
        <dbReference type="ARBA" id="ARBA00022917"/>
    </source>
</evidence>
<dbReference type="GO" id="GO:0046872">
    <property type="term" value="F:metal ion binding"/>
    <property type="evidence" value="ECO:0007669"/>
    <property type="project" value="UniProtKB-KW"/>
</dbReference>
<evidence type="ECO:0000256" key="1">
    <source>
        <dbReference type="ARBA" id="ARBA00001946"/>
    </source>
</evidence>
<evidence type="ECO:0000256" key="16">
    <source>
        <dbReference type="ARBA" id="ARBA00071799"/>
    </source>
</evidence>
<dbReference type="InterPro" id="IPR040725">
    <property type="entry name" value="PheRS_DBD3"/>
</dbReference>
<dbReference type="NCBIfam" id="TIGR00468">
    <property type="entry name" value="pheS"/>
    <property type="match status" value="1"/>
</dbReference>
<evidence type="ECO:0000256" key="15">
    <source>
        <dbReference type="ARBA" id="ARBA00049255"/>
    </source>
</evidence>
<evidence type="ECO:0000256" key="11">
    <source>
        <dbReference type="ARBA" id="ARBA00022842"/>
    </source>
</evidence>
<evidence type="ECO:0000256" key="14">
    <source>
        <dbReference type="ARBA" id="ARBA00030612"/>
    </source>
</evidence>
<name>A0A507C407_9FUNG</name>
<protein>
    <recommendedName>
        <fullName evidence="16">Probable phenylalanine--tRNA ligase alpha subunit</fullName>
        <ecNumber evidence="5">6.1.1.20</ecNumber>
    </recommendedName>
    <alternativeName>
        <fullName evidence="14">Phenylalanyl-tRNA synthetase alpha subunit</fullName>
    </alternativeName>
</protein>
<dbReference type="RefSeq" id="XP_031024998.1">
    <property type="nucleotide sequence ID" value="XM_031169032.1"/>
</dbReference>
<evidence type="ECO:0000256" key="8">
    <source>
        <dbReference type="ARBA" id="ARBA00022723"/>
    </source>
</evidence>
<accession>A0A507C407</accession>
<sequence length="497" mass="56456">MAGHGDTVMQLIVDTLAKEGNIQNTANLKLPDGVDQLTLLGFINSLNSREIVTYTTIERDVLVLTDEGLDIAEQGSWEARLFHHVQQHPGVGPSEVSKQLGDTMIKVGQGQAMKAKWLKLEDKKLYPNVETIVDQVQIELRSIQRDGAHPDQMKVKELIKRKLAKTKTLASYCLEKGPKFTTKLEKEATEITDEMIKSGSWKTQTFKKYNFNALGVLPTGGHLHPLLKVRQEYREIFFELGFTEMPTNRFVDSSFWNFDALFVPQRHAARDLQDTFYVKDPATAGSPPPDLVERVRQVHSEGGYGSIGYQVPWNIEESQKLLLRTHTTAITSSMLYALAQEKEFRPVKYFSIDRVFRNEALDATHLAEFHQIEGVAADRNIRLGDLIGTINLFFKKLGIEKIRFKPAYNPYTEPSMEIFSWHDGLNKWVEIGNSGMFRPELLRPLGLPEDVRCFGFGLSLERPTMIKYKLNNIRDLVGHKVDLAGVQVNPIARMDKN</sequence>
<evidence type="ECO:0000256" key="13">
    <source>
        <dbReference type="ARBA" id="ARBA00023146"/>
    </source>
</evidence>
<organism evidence="18 19">
    <name type="scientific">Synchytrium microbalum</name>
    <dbReference type="NCBI Taxonomy" id="1806994"/>
    <lineage>
        <taxon>Eukaryota</taxon>
        <taxon>Fungi</taxon>
        <taxon>Fungi incertae sedis</taxon>
        <taxon>Chytridiomycota</taxon>
        <taxon>Chytridiomycota incertae sedis</taxon>
        <taxon>Chytridiomycetes</taxon>
        <taxon>Synchytriales</taxon>
        <taxon>Synchytriaceae</taxon>
        <taxon>Synchytrium</taxon>
    </lineage>
</organism>
<keyword evidence="7 18" id="KW-0436">Ligase</keyword>
<evidence type="ECO:0000259" key="17">
    <source>
        <dbReference type="PROSITE" id="PS50862"/>
    </source>
</evidence>
<dbReference type="CDD" id="cd00496">
    <property type="entry name" value="PheRS_alpha_core"/>
    <property type="match status" value="1"/>
</dbReference>
<comment type="subunit">
    <text evidence="4">Tetramer of two alpha and two beta subunits.</text>
</comment>
<keyword evidence="19" id="KW-1185">Reference proteome</keyword>
<evidence type="ECO:0000256" key="7">
    <source>
        <dbReference type="ARBA" id="ARBA00022598"/>
    </source>
</evidence>
<dbReference type="GO" id="GO:0000049">
    <property type="term" value="F:tRNA binding"/>
    <property type="evidence" value="ECO:0007669"/>
    <property type="project" value="InterPro"/>
</dbReference>
<keyword evidence="6" id="KW-0963">Cytoplasm</keyword>
<dbReference type="OrthoDB" id="238316at2759"/>
<dbReference type="FunFam" id="3.30.930.10:FF:000178">
    <property type="entry name" value="Phenylalanyl-tRNA synthetase subunit alpha"/>
    <property type="match status" value="1"/>
</dbReference>
<dbReference type="AlphaFoldDB" id="A0A507C407"/>
<comment type="subcellular location">
    <subcellularLocation>
        <location evidence="2">Cytoplasm</location>
    </subcellularLocation>
</comment>
<dbReference type="GO" id="GO:0005829">
    <property type="term" value="C:cytosol"/>
    <property type="evidence" value="ECO:0007669"/>
    <property type="project" value="TreeGrafter"/>
</dbReference>
<dbReference type="InterPro" id="IPR004529">
    <property type="entry name" value="Phe-tRNA-synth_IIc_asu"/>
</dbReference>
<comment type="caution">
    <text evidence="18">The sequence shown here is derived from an EMBL/GenBank/DDBJ whole genome shotgun (WGS) entry which is preliminary data.</text>
</comment>
<gene>
    <name evidence="18" type="ORF">SmJEL517_g03104</name>
</gene>
<dbReference type="Gene3D" id="3.30.1370.240">
    <property type="match status" value="1"/>
</dbReference>